<dbReference type="Proteomes" id="UP001629274">
    <property type="component" value="Unassembled WGS sequence"/>
</dbReference>
<reference evidence="3 4" key="1">
    <citation type="journal article" date="2024" name="Chem. Sci.">
        <title>Discovery of megapolipeptins by genome mining of a Burkholderiales bacteria collection.</title>
        <authorList>
            <person name="Paulo B.S."/>
            <person name="Recchia M.J.J."/>
            <person name="Lee S."/>
            <person name="Fergusson C.H."/>
            <person name="Romanowski S.B."/>
            <person name="Hernandez A."/>
            <person name="Krull N."/>
            <person name="Liu D.Y."/>
            <person name="Cavanagh H."/>
            <person name="Bos A."/>
            <person name="Gray C.A."/>
            <person name="Murphy B.T."/>
            <person name="Linington R.G."/>
            <person name="Eustaquio A.S."/>
        </authorList>
    </citation>
    <scope>NUCLEOTIDE SEQUENCE [LARGE SCALE GENOMIC DNA]</scope>
    <source>
        <strain evidence="3 4">RL17-351-BIE-A</strain>
    </source>
</reference>
<feature type="transmembrane region" description="Helical" evidence="1">
    <location>
        <begin position="42"/>
        <end position="62"/>
    </location>
</feature>
<keyword evidence="1" id="KW-0812">Transmembrane</keyword>
<dbReference type="InterPro" id="IPR025509">
    <property type="entry name" value="DUF4396"/>
</dbReference>
<dbReference type="Pfam" id="PF14342">
    <property type="entry name" value="DUF4396"/>
    <property type="match status" value="1"/>
</dbReference>
<evidence type="ECO:0000313" key="4">
    <source>
        <dbReference type="Proteomes" id="UP001629274"/>
    </source>
</evidence>
<name>A0ABW9BJ36_9BURK</name>
<keyword evidence="1" id="KW-1133">Transmembrane helix</keyword>
<keyword evidence="1" id="KW-0472">Membrane</keyword>
<keyword evidence="4" id="KW-1185">Reference proteome</keyword>
<feature type="transmembrane region" description="Helical" evidence="1">
    <location>
        <begin position="188"/>
        <end position="212"/>
    </location>
</feature>
<dbReference type="RefSeq" id="WP_408259449.1">
    <property type="nucleotide sequence ID" value="NZ_JAQQCK010000002.1"/>
</dbReference>
<accession>A0ABW9BJ36</accession>
<feature type="transmembrane region" description="Helical" evidence="1">
    <location>
        <begin position="12"/>
        <end position="30"/>
    </location>
</feature>
<dbReference type="EMBL" id="JAQQDR010000004">
    <property type="protein sequence ID" value="MFM0239196.1"/>
    <property type="molecule type" value="Genomic_DNA"/>
</dbReference>
<gene>
    <name evidence="3" type="ORF">PQR03_13745</name>
</gene>
<proteinExistence type="predicted"/>
<feature type="transmembrane region" description="Helical" evidence="1">
    <location>
        <begin position="116"/>
        <end position="139"/>
    </location>
</feature>
<feature type="transmembrane region" description="Helical" evidence="1">
    <location>
        <begin position="151"/>
        <end position="173"/>
    </location>
</feature>
<evidence type="ECO:0000259" key="2">
    <source>
        <dbReference type="Pfam" id="PF14342"/>
    </source>
</evidence>
<protein>
    <submittedName>
        <fullName evidence="3">DUF4396 domain-containing protein</fullName>
    </submittedName>
</protein>
<organism evidence="3 4">
    <name type="scientific">Paraburkholderia phytofirmans</name>
    <dbReference type="NCBI Taxonomy" id="261302"/>
    <lineage>
        <taxon>Bacteria</taxon>
        <taxon>Pseudomonadati</taxon>
        <taxon>Pseudomonadota</taxon>
        <taxon>Betaproteobacteria</taxon>
        <taxon>Burkholderiales</taxon>
        <taxon>Burkholderiaceae</taxon>
        <taxon>Paraburkholderia</taxon>
    </lineage>
</organism>
<evidence type="ECO:0000256" key="1">
    <source>
        <dbReference type="SAM" id="Phobius"/>
    </source>
</evidence>
<comment type="caution">
    <text evidence="3">The sequence shown here is derived from an EMBL/GenBank/DDBJ whole genome shotgun (WGS) entry which is preliminary data.</text>
</comment>
<sequence length="221" mass="24951">MTHDTLDGIAKLFIGLSVASAAWVLVDIFLRGQRQHMKIMEAVWPLTMLYWGPLGLIFYYWFGRAGPARNPGHSKKPIWQATFSGASHCGSGCALGDFVGDWLAFGLSFTLFGSDLIGKMLIGFVLAYLFGIVFQYFSVAPMRGLNLMDGIVTAVKIDTLSLVAYEIGMFAWMTFRVTLYPDLQPTDWAYWLMMQVAMIVGFLTTYPVNWWLIRKGIKERM</sequence>
<feature type="domain" description="DUF4396" evidence="2">
    <location>
        <begin position="79"/>
        <end position="218"/>
    </location>
</feature>
<evidence type="ECO:0000313" key="3">
    <source>
        <dbReference type="EMBL" id="MFM0239196.1"/>
    </source>
</evidence>